<comment type="caution">
    <text evidence="3">The sequence shown here is derived from an EMBL/GenBank/DDBJ whole genome shotgun (WGS) entry which is preliminary data.</text>
</comment>
<evidence type="ECO:0000256" key="1">
    <source>
        <dbReference type="SAM" id="MobiDB-lite"/>
    </source>
</evidence>
<feature type="transmembrane region" description="Helical" evidence="2">
    <location>
        <begin position="15"/>
        <end position="37"/>
    </location>
</feature>
<proteinExistence type="predicted"/>
<keyword evidence="2" id="KW-0812">Transmembrane</keyword>
<organism evidence="3 4">
    <name type="scientific">Dipteronia sinensis</name>
    <dbReference type="NCBI Taxonomy" id="43782"/>
    <lineage>
        <taxon>Eukaryota</taxon>
        <taxon>Viridiplantae</taxon>
        <taxon>Streptophyta</taxon>
        <taxon>Embryophyta</taxon>
        <taxon>Tracheophyta</taxon>
        <taxon>Spermatophyta</taxon>
        <taxon>Magnoliopsida</taxon>
        <taxon>eudicotyledons</taxon>
        <taxon>Gunneridae</taxon>
        <taxon>Pentapetalae</taxon>
        <taxon>rosids</taxon>
        <taxon>malvids</taxon>
        <taxon>Sapindales</taxon>
        <taxon>Sapindaceae</taxon>
        <taxon>Hippocastanoideae</taxon>
        <taxon>Acereae</taxon>
        <taxon>Dipteronia</taxon>
    </lineage>
</organism>
<accession>A0AAE0EGS4</accession>
<evidence type="ECO:0000313" key="4">
    <source>
        <dbReference type="Proteomes" id="UP001281410"/>
    </source>
</evidence>
<reference evidence="3" key="1">
    <citation type="journal article" date="2023" name="Plant J.">
        <title>Genome sequences and population genomics provide insights into the demographic history, inbreeding, and mutation load of two 'living fossil' tree species of Dipteronia.</title>
        <authorList>
            <person name="Feng Y."/>
            <person name="Comes H.P."/>
            <person name="Chen J."/>
            <person name="Zhu S."/>
            <person name="Lu R."/>
            <person name="Zhang X."/>
            <person name="Li P."/>
            <person name="Qiu J."/>
            <person name="Olsen K.M."/>
            <person name="Qiu Y."/>
        </authorList>
    </citation>
    <scope>NUCLEOTIDE SEQUENCE</scope>
    <source>
        <strain evidence="3">NBL</strain>
    </source>
</reference>
<gene>
    <name evidence="3" type="ORF">Dsin_007643</name>
</gene>
<keyword evidence="2" id="KW-0472">Membrane</keyword>
<evidence type="ECO:0000256" key="2">
    <source>
        <dbReference type="SAM" id="Phobius"/>
    </source>
</evidence>
<dbReference type="AlphaFoldDB" id="A0AAE0EGS4"/>
<dbReference type="Proteomes" id="UP001281410">
    <property type="component" value="Unassembled WGS sequence"/>
</dbReference>
<feature type="region of interest" description="Disordered" evidence="1">
    <location>
        <begin position="48"/>
        <end position="85"/>
    </location>
</feature>
<protein>
    <submittedName>
        <fullName evidence="3">Uncharacterized protein</fullName>
    </submittedName>
</protein>
<keyword evidence="4" id="KW-1185">Reference proteome</keyword>
<keyword evidence="2" id="KW-1133">Transmembrane helix</keyword>
<dbReference type="EMBL" id="JANJYJ010000002">
    <property type="protein sequence ID" value="KAK3227781.1"/>
    <property type="molecule type" value="Genomic_DNA"/>
</dbReference>
<name>A0AAE0EGS4_9ROSI</name>
<sequence>MGFPVAYTELLLPKILLHTLSVLGFIRKIISVLFNFLGLQEYFLEQQPTLSGPTRPQPPPPPSGSVADVRFGTPHPGNPSRREVLGASRPIGLLRRLSLRVRRTGRDQTADELPAHIPPELSRPLDGVRSEDVSALSDYVYS</sequence>
<evidence type="ECO:0000313" key="3">
    <source>
        <dbReference type="EMBL" id="KAK3227781.1"/>
    </source>
</evidence>
<feature type="region of interest" description="Disordered" evidence="1">
    <location>
        <begin position="105"/>
        <end position="129"/>
    </location>
</feature>